<dbReference type="Gene3D" id="3.40.350.10">
    <property type="entry name" value="Creatinase/prolidase N-terminal domain"/>
    <property type="match status" value="1"/>
</dbReference>
<proteinExistence type="predicted"/>
<keyword evidence="3" id="KW-1185">Reference proteome</keyword>
<dbReference type="Proteomes" id="UP000594463">
    <property type="component" value="Chromosome"/>
</dbReference>
<dbReference type="InterPro" id="IPR029149">
    <property type="entry name" value="Creatin/AminoP/Spt16_N"/>
</dbReference>
<protein>
    <submittedName>
        <fullName evidence="2">Putative peptidase</fullName>
        <ecNumber evidence="2">3.4.-.-</ecNumber>
    </submittedName>
</protein>
<dbReference type="Pfam" id="PF00557">
    <property type="entry name" value="Peptidase_M24"/>
    <property type="match status" value="1"/>
</dbReference>
<reference evidence="2 3" key="1">
    <citation type="journal article" date="2021" name="Nat. Commun.">
        <title>Isolation of a member of the candidate phylum Atribacteria reveals a unique cell membrane structure.</title>
        <authorList>
            <person name="Taiki K."/>
            <person name="Nobu M.K."/>
            <person name="Kusada H."/>
            <person name="Meng X.-Y."/>
            <person name="Hosoki N."/>
            <person name="Uematsu K."/>
            <person name="Yoshioka H."/>
            <person name="Kamagata Y."/>
            <person name="Tamaki H."/>
        </authorList>
    </citation>
    <scope>NUCLEOTIDE SEQUENCE [LARGE SCALE GENOMIC DNA]</scope>
    <source>
        <strain evidence="2 3">RT761</strain>
    </source>
</reference>
<dbReference type="InterPro" id="IPR036005">
    <property type="entry name" value="Creatinase/aminopeptidase-like"/>
</dbReference>
<dbReference type="GO" id="GO:0016787">
    <property type="term" value="F:hydrolase activity"/>
    <property type="evidence" value="ECO:0007669"/>
    <property type="project" value="UniProtKB-KW"/>
</dbReference>
<evidence type="ECO:0000313" key="3">
    <source>
        <dbReference type="Proteomes" id="UP000594463"/>
    </source>
</evidence>
<gene>
    <name evidence="2" type="ORF">RT761_01795</name>
</gene>
<dbReference type="KEGG" id="alam:RT761_01795"/>
<feature type="domain" description="Peptidase M24" evidence="1">
    <location>
        <begin position="180"/>
        <end position="389"/>
    </location>
</feature>
<name>A0A7T1AMD2_ATRLM</name>
<dbReference type="SUPFAM" id="SSF53092">
    <property type="entry name" value="Creatinase/prolidase N-terminal domain"/>
    <property type="match status" value="1"/>
</dbReference>
<dbReference type="EC" id="3.4.-.-" evidence="2"/>
<dbReference type="SUPFAM" id="SSF55920">
    <property type="entry name" value="Creatinase/aminopeptidase"/>
    <property type="match status" value="1"/>
</dbReference>
<dbReference type="Gene3D" id="3.90.230.10">
    <property type="entry name" value="Creatinase/methionine aminopeptidase superfamily"/>
    <property type="match status" value="1"/>
</dbReference>
<dbReference type="InterPro" id="IPR000994">
    <property type="entry name" value="Pept_M24"/>
</dbReference>
<organism evidence="2 3">
    <name type="scientific">Atribacter laminatus</name>
    <dbReference type="NCBI Taxonomy" id="2847778"/>
    <lineage>
        <taxon>Bacteria</taxon>
        <taxon>Pseudomonadati</taxon>
        <taxon>Atribacterota</taxon>
        <taxon>Atribacteria</taxon>
        <taxon>Atribacterales</taxon>
        <taxon>Atribacteraceae</taxon>
        <taxon>Atribacter</taxon>
    </lineage>
</organism>
<dbReference type="InterPro" id="IPR050659">
    <property type="entry name" value="Peptidase_M24B"/>
</dbReference>
<dbReference type="AlphaFoldDB" id="A0A7T1AMD2"/>
<evidence type="ECO:0000313" key="2">
    <source>
        <dbReference type="EMBL" id="QPM68574.1"/>
    </source>
</evidence>
<evidence type="ECO:0000259" key="1">
    <source>
        <dbReference type="Pfam" id="PF00557"/>
    </source>
</evidence>
<accession>A0A7T1AMD2</accession>
<keyword evidence="2" id="KW-0378">Hydrolase</keyword>
<dbReference type="RefSeq" id="WP_218111074.1">
    <property type="nucleotide sequence ID" value="NZ_CP065383.1"/>
</dbReference>
<dbReference type="PANTHER" id="PTHR46112">
    <property type="entry name" value="AMINOPEPTIDASE"/>
    <property type="match status" value="1"/>
</dbReference>
<dbReference type="PANTHER" id="PTHR46112:SF2">
    <property type="entry name" value="XAA-PRO AMINOPEPTIDASE P-RELATED"/>
    <property type="match status" value="1"/>
</dbReference>
<dbReference type="EMBL" id="CP065383">
    <property type="protein sequence ID" value="QPM68574.1"/>
    <property type="molecule type" value="Genomic_DNA"/>
</dbReference>
<sequence>MGFNLESFIAQCQPIDLSVHIPRQEFEDRVERIRAEMKKRQVDVAIAFGNELRPGDTGWITNYDPQIEPTAVVIGLQKVFVLGGPEGKLYAEQSMQVGEFRCLQELKIPEEDYPGFDFFTLNEIFNEASSFPPKSVGLLTCLDIITQAFYELIINTPVQKVDMTDFLLKARYFKSKNELKCMRAASQIATYAMQAMIQSIKPGKRELEIAAVGEFVMKHFGADRIGVSTIVASGERASSVLGRASNRIIKEGEMILFSISPRYEGMASCVGRSVIVGEPNTNQKEIFQHVHHAYQLSIERIQYNAPARDADLVARNYLKQYDLEPLYSQIHNIGWTEAMEGYGAATQYSEFLFPKGIALQLDIGIFAKPFKSLKAETVGIRLEDPLCITHEGITENMTTLLPDVQELVKF</sequence>